<dbReference type="InterPro" id="IPR014043">
    <property type="entry name" value="Acyl_transferase_dom"/>
</dbReference>
<dbReference type="VEuPathDB" id="FungiDB:F9C07_2183581"/>
<dbReference type="Gene3D" id="3.10.129.110">
    <property type="entry name" value="Polyketide synthase dehydratase"/>
    <property type="match status" value="1"/>
</dbReference>
<dbReference type="GO" id="GO:0004312">
    <property type="term" value="F:fatty acid synthase activity"/>
    <property type="evidence" value="ECO:0007669"/>
    <property type="project" value="TreeGrafter"/>
</dbReference>
<dbReference type="Gene3D" id="3.30.70.250">
    <property type="entry name" value="Malonyl-CoA ACP transacylase, ACP-binding"/>
    <property type="match status" value="1"/>
</dbReference>
<dbReference type="Gene3D" id="3.90.180.10">
    <property type="entry name" value="Medium-chain alcohol dehydrogenases, catalytic domain"/>
    <property type="match status" value="1"/>
</dbReference>
<dbReference type="SMART" id="SM00829">
    <property type="entry name" value="PKS_ER"/>
    <property type="match status" value="1"/>
</dbReference>
<evidence type="ECO:0000313" key="3">
    <source>
        <dbReference type="EMBL" id="QRD89281.1"/>
    </source>
</evidence>
<gene>
    <name evidence="3" type="ORF">F9C07_2183581</name>
</gene>
<dbReference type="GO" id="GO:0006633">
    <property type="term" value="P:fatty acid biosynthetic process"/>
    <property type="evidence" value="ECO:0007669"/>
    <property type="project" value="TreeGrafter"/>
</dbReference>
<dbReference type="Pfam" id="PF21089">
    <property type="entry name" value="PKS_DH_N"/>
    <property type="match status" value="1"/>
</dbReference>
<dbReference type="PROSITE" id="PS52019">
    <property type="entry name" value="PKS_MFAS_DH"/>
    <property type="match status" value="1"/>
</dbReference>
<organism evidence="3 4">
    <name type="scientific">Aspergillus flavus (strain ATCC 200026 / FGSC A1120 / IAM 13836 / NRRL 3357 / JCM 12722 / SRRC 167)</name>
    <dbReference type="NCBI Taxonomy" id="332952"/>
    <lineage>
        <taxon>Eukaryota</taxon>
        <taxon>Fungi</taxon>
        <taxon>Dikarya</taxon>
        <taxon>Ascomycota</taxon>
        <taxon>Pezizomycotina</taxon>
        <taxon>Eurotiomycetes</taxon>
        <taxon>Eurotiomycetidae</taxon>
        <taxon>Eurotiales</taxon>
        <taxon>Aspergillaceae</taxon>
        <taxon>Aspergillus</taxon>
        <taxon>Aspergillus subgen. Circumdati</taxon>
    </lineage>
</organism>
<dbReference type="InterPro" id="IPR001227">
    <property type="entry name" value="Ac_transferase_dom_sf"/>
</dbReference>
<name>A0A7U2MSZ9_ASPFN</name>
<dbReference type="VEuPathDB" id="FungiDB:AFLA_011287"/>
<dbReference type="InterPro" id="IPR020807">
    <property type="entry name" value="PKS_DH"/>
</dbReference>
<dbReference type="GO" id="GO:0016491">
    <property type="term" value="F:oxidoreductase activity"/>
    <property type="evidence" value="ECO:0007669"/>
    <property type="project" value="InterPro"/>
</dbReference>
<accession>A0A7U2MSZ9</accession>
<protein>
    <submittedName>
        <fullName evidence="3">Polyketide synthase dehydratase-domain-containing protein</fullName>
    </submittedName>
</protein>
<evidence type="ECO:0000256" key="1">
    <source>
        <dbReference type="PROSITE-ProRule" id="PRU01363"/>
    </source>
</evidence>
<dbReference type="SMART" id="SM00827">
    <property type="entry name" value="PKS_AT"/>
    <property type="match status" value="1"/>
</dbReference>
<reference evidence="4" key="1">
    <citation type="journal article" date="2021" name="G3 (Bethesda)">
        <title>Chromosome assembled and annotated genome sequence of Aspergillus flavus NRRL 3357.</title>
        <authorList>
            <person name="Skerker J.M."/>
            <person name="Pianalto K.M."/>
            <person name="Mondo S.J."/>
            <person name="Yang K."/>
            <person name="Arkin A.P."/>
            <person name="Keller N.P."/>
            <person name="Grigoriev I.V."/>
            <person name="Louise Glass N.L."/>
        </authorList>
    </citation>
    <scope>NUCLEOTIDE SEQUENCE [LARGE SCALE GENOMIC DNA]</scope>
    <source>
        <strain evidence="4">ATCC 200026 / FGSC A1120 / IAM 13836 / NRRL 3357 / JCM 12722 / SRRC 167</strain>
    </source>
</reference>
<evidence type="ECO:0000259" key="2">
    <source>
        <dbReference type="PROSITE" id="PS52019"/>
    </source>
</evidence>
<dbReference type="InterPro" id="IPR049900">
    <property type="entry name" value="PKS_mFAS_DH"/>
</dbReference>
<dbReference type="InterPro" id="IPR016035">
    <property type="entry name" value="Acyl_Trfase/lysoPLipase"/>
</dbReference>
<dbReference type="SUPFAM" id="SSF50129">
    <property type="entry name" value="GroES-like"/>
    <property type="match status" value="1"/>
</dbReference>
<dbReference type="InterPro" id="IPR042104">
    <property type="entry name" value="PKS_dehydratase_sf"/>
</dbReference>
<feature type="domain" description="PKS/mFAS DH" evidence="2">
    <location>
        <begin position="242"/>
        <end position="571"/>
    </location>
</feature>
<proteinExistence type="predicted"/>
<dbReference type="SMART" id="SM00826">
    <property type="entry name" value="PKS_DH"/>
    <property type="match status" value="1"/>
</dbReference>
<dbReference type="InterPro" id="IPR020843">
    <property type="entry name" value="ER"/>
</dbReference>
<dbReference type="InterPro" id="IPR013154">
    <property type="entry name" value="ADH-like_N"/>
</dbReference>
<dbReference type="Gene3D" id="3.40.366.10">
    <property type="entry name" value="Malonyl-Coenzyme A Acyl Carrier Protein, domain 2"/>
    <property type="match status" value="1"/>
</dbReference>
<dbReference type="SUPFAM" id="SSF52151">
    <property type="entry name" value="FabD/lysophospholipase-like"/>
    <property type="match status" value="1"/>
</dbReference>
<feature type="region of interest" description="N-terminal hotdog fold" evidence="1">
    <location>
        <begin position="242"/>
        <end position="377"/>
    </location>
</feature>
<dbReference type="Pfam" id="PF00698">
    <property type="entry name" value="Acyl_transf_1"/>
    <property type="match status" value="1"/>
</dbReference>
<dbReference type="InterPro" id="IPR050091">
    <property type="entry name" value="PKS_NRPS_Biosynth_Enz"/>
</dbReference>
<dbReference type="PANTHER" id="PTHR43775:SF13">
    <property type="entry name" value="POLYKETIDE SYNTHASE 1"/>
    <property type="match status" value="1"/>
</dbReference>
<dbReference type="GO" id="GO:0044550">
    <property type="term" value="P:secondary metabolite biosynthetic process"/>
    <property type="evidence" value="ECO:0007669"/>
    <property type="project" value="TreeGrafter"/>
</dbReference>
<dbReference type="EMBL" id="CP044619">
    <property type="protein sequence ID" value="QRD89281.1"/>
    <property type="molecule type" value="Genomic_DNA"/>
</dbReference>
<evidence type="ECO:0000313" key="4">
    <source>
        <dbReference type="Proteomes" id="UP000596276"/>
    </source>
</evidence>
<dbReference type="Pfam" id="PF08240">
    <property type="entry name" value="ADH_N"/>
    <property type="match status" value="1"/>
</dbReference>
<feature type="region of interest" description="C-terminal hotdog fold" evidence="1">
    <location>
        <begin position="405"/>
        <end position="571"/>
    </location>
</feature>
<keyword evidence="4" id="KW-1185">Reference proteome</keyword>
<sequence length="892" mass="98014">MLTKVIGHGFDIDDATVEMCRALRGNDWEESAYATIACVNSPSSVTVSGDVDAISELEAVLNEKSIFHRHLKLDVAYHSNHMKNVVEAYFKAIKTIKPATTAIAIFFSSVTGGIAAPADLGPAYWVQNLTSTVLFTNALGKMCADGESRPNMLIELGPHSALKGPIRDTLKGIGPPTAKIAYAPTVVRNSEPSHSLLDAAGAAYVRGAVLDMTEINFPKSKAKNRSFLRDLPRHPGSMTPRDDILGTMALFSNNLEPTWRNILRLDDVPWLREQRIQGMSVYPMAGYLAMAIEAAERRAQQHEAIFSRFEFRELKVGAALVFTDDVDTEAVITLRPYTEGTRGNSDIWDEFRICSWNTKRAWTEHCTGHVRVRINGKQQTLVSNVAETGLKHMSIQTKKVMTAATYRIDTQNMYRVLSGVGAGYGPCFQGLENYFSNPHHSRADLYLRDTKKVMYKDRGRMELEALYMPTMIRSLIISANLSTIPGDFVKAWCVGGPSLSTPQPTKFDLWATSQDSTEVLINMEGLILTPMKDPNADSGGDVAELCYKIEWQPLHDDKAIAEEERQEPIDYINVTLWSPMPGGGGHVNGNGIVDSVNGIHTKDLLIMQYGTPDGSAKRLSEAISTETTNWKPSIYPLGEIDSCSKHVVVLQTGITSLRDLTVDVFDKAKRTLLNASHLLWVYHLDSPDAQMIVGLTRSLRSEGFGRIATLGLEAKDIEKPTPAILAAMDALWPVDGERSCKELDFRACGSDLVVPRVTNDTVANAFVHKETHEKTISVQPFYQSGRRFKLEIASPGSLDTLYFADDNVGMLGDDEIEIEVKATGLNFKDIVVAMCQLAQPWLGIECSGVVSSVGKNVSSFTVGQRVVALPEGAFSTYALSRATSAAPIPENI</sequence>
<dbReference type="InterPro" id="IPR011032">
    <property type="entry name" value="GroES-like_sf"/>
</dbReference>
<comment type="caution">
    <text evidence="1">Lacks conserved residue(s) required for the propagation of feature annotation.</text>
</comment>
<dbReference type="AlphaFoldDB" id="A0A7U2MSZ9"/>
<dbReference type="Proteomes" id="UP000596276">
    <property type="component" value="Chromosome 1"/>
</dbReference>
<dbReference type="InterPro" id="IPR049552">
    <property type="entry name" value="PKS_DH_N"/>
</dbReference>
<dbReference type="PANTHER" id="PTHR43775">
    <property type="entry name" value="FATTY ACID SYNTHASE"/>
    <property type="match status" value="1"/>
</dbReference>
<dbReference type="VEuPathDB" id="FungiDB:AFLA_011286"/>